<keyword evidence="2" id="KW-1185">Reference proteome</keyword>
<sequence length="344" mass="38436">MPEGVKQLLFNMFGSQVYDDMVWLGQHLPEQARPVFRGLEYIEQAVQQLVPLVPEAPALVARYVGPSVTGLRQALVSHPEIASRFFLNSVEFQARVEHAVGTLQGGGVKDGGGLMEWLVQEQASQAASSAQATFFNAPMSLFLAHDSEWMSTDNSPRTRIVLWGTLSTASVFAAHLLHHLKRKFDLPSAETQGSVYAHLRVAWLAYIAQILDEDRSPSERAVRHYFGLLTGDPQVLDIYGLHMMEVFRRLLYRQGTNADIYEHFASLLLPYAPQVRSLDEINAQAFFEDSHLLPLIAAETQWLKKALQADLTEGHAAGLCQNLEGRVFTMMRQGVRPEFSGFKG</sequence>
<reference evidence="1 2" key="1">
    <citation type="submission" date="2017-04" db="EMBL/GenBank/DDBJ databases">
        <authorList>
            <person name="Afonso C.L."/>
            <person name="Miller P.J."/>
            <person name="Scott M.A."/>
            <person name="Spackman E."/>
            <person name="Goraichik I."/>
            <person name="Dimitrov K.M."/>
            <person name="Suarez D.L."/>
            <person name="Swayne D.E."/>
        </authorList>
    </citation>
    <scope>NUCLEOTIDE SEQUENCE [LARGE SCALE GENOMIC DNA]</scope>
    <source>
        <strain evidence="1 2">KR-140</strain>
    </source>
</reference>
<protein>
    <submittedName>
        <fullName evidence="1">Uncharacterized protein</fullName>
    </submittedName>
</protein>
<gene>
    <name evidence="1" type="ORF">SAMN00790413_02283</name>
</gene>
<organism evidence="1 2">
    <name type="scientific">Deinococcus hopiensis KR-140</name>
    <dbReference type="NCBI Taxonomy" id="695939"/>
    <lineage>
        <taxon>Bacteria</taxon>
        <taxon>Thermotogati</taxon>
        <taxon>Deinococcota</taxon>
        <taxon>Deinococci</taxon>
        <taxon>Deinococcales</taxon>
        <taxon>Deinococcaceae</taxon>
        <taxon>Deinococcus</taxon>
    </lineage>
</organism>
<dbReference type="Proteomes" id="UP000192582">
    <property type="component" value="Unassembled WGS sequence"/>
</dbReference>
<name>A0A1W1VLC1_9DEIO</name>
<evidence type="ECO:0000313" key="2">
    <source>
        <dbReference type="Proteomes" id="UP000192582"/>
    </source>
</evidence>
<dbReference type="AlphaFoldDB" id="A0A1W1VLC1"/>
<accession>A0A1W1VLC1</accession>
<proteinExistence type="predicted"/>
<evidence type="ECO:0000313" key="1">
    <source>
        <dbReference type="EMBL" id="SMB94189.1"/>
    </source>
</evidence>
<dbReference type="EMBL" id="FWWU01000009">
    <property type="protein sequence ID" value="SMB94189.1"/>
    <property type="molecule type" value="Genomic_DNA"/>
</dbReference>